<feature type="region of interest" description="Disordered" evidence="6">
    <location>
        <begin position="67"/>
        <end position="86"/>
    </location>
</feature>
<evidence type="ECO:0000259" key="7">
    <source>
        <dbReference type="PROSITE" id="PS50048"/>
    </source>
</evidence>
<accession>A0AAX4HE12</accession>
<dbReference type="PANTHER" id="PTHR31069">
    <property type="entry name" value="OLEATE-ACTIVATED TRANSCRIPTION FACTOR 1-RELATED"/>
    <property type="match status" value="1"/>
</dbReference>
<dbReference type="CDD" id="cd00067">
    <property type="entry name" value="GAL4"/>
    <property type="match status" value="1"/>
</dbReference>
<dbReference type="Proteomes" id="UP001338582">
    <property type="component" value="Chromosome 4"/>
</dbReference>
<dbReference type="PANTHER" id="PTHR31069:SF12">
    <property type="entry name" value="TRANSCRIPTION FACTOR DOMAIN-CONTAINING PROTEIN"/>
    <property type="match status" value="1"/>
</dbReference>
<keyword evidence="5" id="KW-0539">Nucleus</keyword>
<dbReference type="Gene3D" id="4.10.240.10">
    <property type="entry name" value="Zn(2)-C6 fungal-type DNA-binding domain"/>
    <property type="match status" value="1"/>
</dbReference>
<sequence length="986" mass="113176">MRNSSVCFFCKRRKIKCDKGNPCAACVKYNESVCEYENVQDPKSNGVSLTSYGGAVLDLDVRVPASTSSSSLNAAPKRSNKRTSEVQDELEVLKRKISMLEKSVSLTHNLDDDLRLAAQDQHALCQQFPQQQQQQHPSLLHLSQLKTSVNSFPSPMHPNQSQNVNPYWLNSMPSNHSVRSGHSTSSMSSITTPNHVDLSPIWSKSEDLMVNLIGSNPFPPGVSTFSFHSNYAPFISTGTATARYLPPLCWVSLVRLDPAMSPIFWYKKGTIHNRIKYEKPIQASDKVFQDKFALINVETGKYDNPTRRHFASEKLEMVTRFNESALLVGLTVFEGEIDPNSDIAQKIRLLLPTRKVIWLLLDRFFARVYPFYPFLDQIDFEQQVQEILGSRNKDHVPVKSLNISKKMDVITCGLLLLVLRLSYLSVFSNDLNENEALFKGLKKSEDSEECTFIMENPIHIDVIDIAQQCLHYFGYLRYCNLPILQLSIFIQLYQCYAPENGEGYEDITVKGHTAMLMNMAMSLGLHREPDNFALSSRDPKINHLCRKIWWYLLILDSHATTASGVALCTRRNQFDTKPPFYTEGCANIKDIRMEKTIIGILSGFDARYDDICKLSDFISNVAQPISVSELTACLNRLETRYLSEFANGLTFEELRGEALLNQSIYQEVTRSVRMKILFQSHVFFISIAFHFFCSFEKSGNIDHAYFHLKKLLYTTLKMMMPYYDSYVDESLIFFKHTGDNTITPAFQALLHKSMIYVQAILIRARFSILQCETSTSHTVQLLNNPHYKRRYELLKETWDLAEKCLMIMTANTTKLGNRFYYSWRCAKAQVVLKEIRQGTDYYLNYRKGQEIYMLLTNPMLEDLNQLLRSALERCNGHQKNATQEDLSASLPPVFEDESGRPMSTAPMSDMNCPFHENNLWQQMIKVKPRLHKSLKYSLTPPTVDYNLGVDLNDVPTYQNETFFPEQQFTGLNFFDSLFDDISKPDF</sequence>
<dbReference type="GO" id="GO:0006351">
    <property type="term" value="P:DNA-templated transcription"/>
    <property type="evidence" value="ECO:0007669"/>
    <property type="project" value="InterPro"/>
</dbReference>
<dbReference type="EMBL" id="CP138897">
    <property type="protein sequence ID" value="WPK25965.1"/>
    <property type="molecule type" value="Genomic_DNA"/>
</dbReference>
<dbReference type="PROSITE" id="PS00463">
    <property type="entry name" value="ZN2_CY6_FUNGAL_1"/>
    <property type="match status" value="1"/>
</dbReference>
<reference evidence="8 9" key="1">
    <citation type="submission" date="2023-10" db="EMBL/GenBank/DDBJ databases">
        <title>Draft Genome Sequence of Candida saopaulonensis from a very Premature Infant with Sepsis.</title>
        <authorList>
            <person name="Ning Y."/>
            <person name="Dai R."/>
            <person name="Xiao M."/>
            <person name="Xu Y."/>
            <person name="Yan Q."/>
            <person name="Zhang L."/>
        </authorList>
    </citation>
    <scope>NUCLEOTIDE SEQUENCE [LARGE SCALE GENOMIC DNA]</scope>
    <source>
        <strain evidence="8 9">19XY460</strain>
    </source>
</reference>
<dbReference type="RefSeq" id="XP_062878347.1">
    <property type="nucleotide sequence ID" value="XM_063022277.1"/>
</dbReference>
<feature type="domain" description="Zn(2)-C6 fungal-type" evidence="7">
    <location>
        <begin position="6"/>
        <end position="36"/>
    </location>
</feature>
<dbReference type="GeneID" id="88174371"/>
<dbReference type="GO" id="GO:0045944">
    <property type="term" value="P:positive regulation of transcription by RNA polymerase II"/>
    <property type="evidence" value="ECO:0007669"/>
    <property type="project" value="TreeGrafter"/>
</dbReference>
<proteinExistence type="predicted"/>
<evidence type="ECO:0000313" key="8">
    <source>
        <dbReference type="EMBL" id="WPK25965.1"/>
    </source>
</evidence>
<name>A0AAX4HE12_9ASCO</name>
<dbReference type="SUPFAM" id="SSF57701">
    <property type="entry name" value="Zn2/Cys6 DNA-binding domain"/>
    <property type="match status" value="1"/>
</dbReference>
<dbReference type="GO" id="GO:0000981">
    <property type="term" value="F:DNA-binding transcription factor activity, RNA polymerase II-specific"/>
    <property type="evidence" value="ECO:0007669"/>
    <property type="project" value="InterPro"/>
</dbReference>
<dbReference type="InterPro" id="IPR050675">
    <property type="entry name" value="OAF3"/>
</dbReference>
<protein>
    <recommendedName>
        <fullName evidence="7">Zn(2)-C6 fungal-type domain-containing protein</fullName>
    </recommendedName>
</protein>
<evidence type="ECO:0000256" key="5">
    <source>
        <dbReference type="ARBA" id="ARBA00023242"/>
    </source>
</evidence>
<keyword evidence="2" id="KW-0805">Transcription regulation</keyword>
<dbReference type="InterPro" id="IPR001138">
    <property type="entry name" value="Zn2Cys6_DnaBD"/>
</dbReference>
<evidence type="ECO:0000256" key="4">
    <source>
        <dbReference type="ARBA" id="ARBA00023163"/>
    </source>
</evidence>
<organism evidence="8 9">
    <name type="scientific">Australozyma saopauloensis</name>
    <dbReference type="NCBI Taxonomy" id="291208"/>
    <lineage>
        <taxon>Eukaryota</taxon>
        <taxon>Fungi</taxon>
        <taxon>Dikarya</taxon>
        <taxon>Ascomycota</taxon>
        <taxon>Saccharomycotina</taxon>
        <taxon>Pichiomycetes</taxon>
        <taxon>Metschnikowiaceae</taxon>
        <taxon>Australozyma</taxon>
    </lineage>
</organism>
<dbReference type="GO" id="GO:0000978">
    <property type="term" value="F:RNA polymerase II cis-regulatory region sequence-specific DNA binding"/>
    <property type="evidence" value="ECO:0007669"/>
    <property type="project" value="TreeGrafter"/>
</dbReference>
<dbReference type="Pfam" id="PF04082">
    <property type="entry name" value="Fungal_trans"/>
    <property type="match status" value="1"/>
</dbReference>
<evidence type="ECO:0000256" key="3">
    <source>
        <dbReference type="ARBA" id="ARBA00023125"/>
    </source>
</evidence>
<evidence type="ECO:0000256" key="6">
    <source>
        <dbReference type="SAM" id="MobiDB-lite"/>
    </source>
</evidence>
<keyword evidence="1" id="KW-0479">Metal-binding</keyword>
<keyword evidence="4" id="KW-0804">Transcription</keyword>
<evidence type="ECO:0000256" key="1">
    <source>
        <dbReference type="ARBA" id="ARBA00022723"/>
    </source>
</evidence>
<dbReference type="InterPro" id="IPR036864">
    <property type="entry name" value="Zn2-C6_fun-type_DNA-bd_sf"/>
</dbReference>
<evidence type="ECO:0000313" key="9">
    <source>
        <dbReference type="Proteomes" id="UP001338582"/>
    </source>
</evidence>
<dbReference type="Pfam" id="PF00172">
    <property type="entry name" value="Zn_clus"/>
    <property type="match status" value="1"/>
</dbReference>
<gene>
    <name evidence="8" type="ORF">PUMCH_003307</name>
</gene>
<dbReference type="PROSITE" id="PS50048">
    <property type="entry name" value="ZN2_CY6_FUNGAL_2"/>
    <property type="match status" value="1"/>
</dbReference>
<dbReference type="GO" id="GO:0008270">
    <property type="term" value="F:zinc ion binding"/>
    <property type="evidence" value="ECO:0007669"/>
    <property type="project" value="InterPro"/>
</dbReference>
<dbReference type="KEGG" id="asau:88174371"/>
<keyword evidence="9" id="KW-1185">Reference proteome</keyword>
<dbReference type="AlphaFoldDB" id="A0AAX4HE12"/>
<dbReference type="SMART" id="SM00066">
    <property type="entry name" value="GAL4"/>
    <property type="match status" value="1"/>
</dbReference>
<dbReference type="InterPro" id="IPR007219">
    <property type="entry name" value="XnlR_reg_dom"/>
</dbReference>
<dbReference type="CDD" id="cd12148">
    <property type="entry name" value="fungal_TF_MHR"/>
    <property type="match status" value="1"/>
</dbReference>
<evidence type="ECO:0000256" key="2">
    <source>
        <dbReference type="ARBA" id="ARBA00023015"/>
    </source>
</evidence>
<keyword evidence="3" id="KW-0238">DNA-binding</keyword>
<dbReference type="GO" id="GO:0005634">
    <property type="term" value="C:nucleus"/>
    <property type="evidence" value="ECO:0007669"/>
    <property type="project" value="TreeGrafter"/>
</dbReference>